<name>A0A9X2CT23_9BACI</name>
<gene>
    <name evidence="1" type="ORF">MF646_11385</name>
</gene>
<evidence type="ECO:0000313" key="1">
    <source>
        <dbReference type="EMBL" id="MCL7747721.1"/>
    </source>
</evidence>
<dbReference type="RefSeq" id="WP_250096616.1">
    <property type="nucleotide sequence ID" value="NZ_JAKRYL010000010.1"/>
</dbReference>
<keyword evidence="2" id="KW-1185">Reference proteome</keyword>
<dbReference type="Proteomes" id="UP001139150">
    <property type="component" value="Unassembled WGS sequence"/>
</dbReference>
<accession>A0A9X2CT23</accession>
<evidence type="ECO:0000313" key="2">
    <source>
        <dbReference type="Proteomes" id="UP001139150"/>
    </source>
</evidence>
<sequence length="147" mass="17041">MVNIKDLLKNADYSTYEHKYSVQIIERIQEKKLELQKIVDEIEKIIIANRKFLSGDADYCLNEIITEKKVNMNRLLNVLVEGLDDAPTIIEMGTKIVKMIGVQNTLFTKLQLMMTQESFICSVTQEHITTLKYLIEYGRSLLLEVVK</sequence>
<organism evidence="1 2">
    <name type="scientific">Halalkalibacter alkaliphilus</name>
    <dbReference type="NCBI Taxonomy" id="2917993"/>
    <lineage>
        <taxon>Bacteria</taxon>
        <taxon>Bacillati</taxon>
        <taxon>Bacillota</taxon>
        <taxon>Bacilli</taxon>
        <taxon>Bacillales</taxon>
        <taxon>Bacillaceae</taxon>
        <taxon>Halalkalibacter</taxon>
    </lineage>
</organism>
<dbReference type="AlphaFoldDB" id="A0A9X2CT23"/>
<proteinExistence type="predicted"/>
<protein>
    <submittedName>
        <fullName evidence="1">Uncharacterized protein</fullName>
    </submittedName>
</protein>
<comment type="caution">
    <text evidence="1">The sequence shown here is derived from an EMBL/GenBank/DDBJ whole genome shotgun (WGS) entry which is preliminary data.</text>
</comment>
<dbReference type="EMBL" id="JAKRYL010000010">
    <property type="protein sequence ID" value="MCL7747721.1"/>
    <property type="molecule type" value="Genomic_DNA"/>
</dbReference>
<reference evidence="1" key="1">
    <citation type="submission" date="2022-02" db="EMBL/GenBank/DDBJ databases">
        <title>Halalkalibacter sp. nov. isolated from Lonar Lake, India.</title>
        <authorList>
            <person name="Joshi A."/>
            <person name="Thite S."/>
            <person name="Lodha T."/>
        </authorList>
    </citation>
    <scope>NUCLEOTIDE SEQUENCE</scope>
    <source>
        <strain evidence="1">MEB205</strain>
    </source>
</reference>